<dbReference type="AlphaFoldDB" id="A0A7J9H1I9"/>
<keyword evidence="2" id="KW-1185">Reference proteome</keyword>
<proteinExistence type="predicted"/>
<dbReference type="EMBL" id="JABFAD010000007">
    <property type="protein sequence ID" value="MBA0803632.1"/>
    <property type="molecule type" value="Genomic_DNA"/>
</dbReference>
<dbReference type="Proteomes" id="UP000593560">
    <property type="component" value="Unassembled WGS sequence"/>
</dbReference>
<gene>
    <name evidence="1" type="ORF">Gohar_013822</name>
</gene>
<evidence type="ECO:0000313" key="2">
    <source>
        <dbReference type="Proteomes" id="UP000593560"/>
    </source>
</evidence>
<accession>A0A7J9H1I9</accession>
<name>A0A7J9H1I9_9ROSI</name>
<feature type="non-terminal residue" evidence="1">
    <location>
        <position position="1"/>
    </location>
</feature>
<protein>
    <submittedName>
        <fullName evidence="1">Uncharacterized protein</fullName>
    </submittedName>
</protein>
<comment type="caution">
    <text evidence="1">The sequence shown here is derived from an EMBL/GenBank/DDBJ whole genome shotgun (WGS) entry which is preliminary data.</text>
</comment>
<organism evidence="1 2">
    <name type="scientific">Gossypium harknessii</name>
    <dbReference type="NCBI Taxonomy" id="34285"/>
    <lineage>
        <taxon>Eukaryota</taxon>
        <taxon>Viridiplantae</taxon>
        <taxon>Streptophyta</taxon>
        <taxon>Embryophyta</taxon>
        <taxon>Tracheophyta</taxon>
        <taxon>Spermatophyta</taxon>
        <taxon>Magnoliopsida</taxon>
        <taxon>eudicotyledons</taxon>
        <taxon>Gunneridae</taxon>
        <taxon>Pentapetalae</taxon>
        <taxon>rosids</taxon>
        <taxon>malvids</taxon>
        <taxon>Malvales</taxon>
        <taxon>Malvaceae</taxon>
        <taxon>Malvoideae</taxon>
        <taxon>Gossypium</taxon>
    </lineage>
</organism>
<sequence length="114" mass="13224">EKDKSFSISSILKTEGAPKPEILDRRPESGSIPVRNGRFFSDGISNLDRRKAFIYVCTFKMWIINEVNWVVFVVLNCSQCELWHFGSFREFMVFVVVCCKPDLELILEALHYDA</sequence>
<evidence type="ECO:0000313" key="1">
    <source>
        <dbReference type="EMBL" id="MBA0803632.1"/>
    </source>
</evidence>
<reference evidence="1 2" key="1">
    <citation type="journal article" date="2019" name="Genome Biol. Evol.">
        <title>Insights into the evolution of the New World diploid cottons (Gossypium, subgenus Houzingenia) based on genome sequencing.</title>
        <authorList>
            <person name="Grover C.E."/>
            <person name="Arick M.A. 2nd"/>
            <person name="Thrash A."/>
            <person name="Conover J.L."/>
            <person name="Sanders W.S."/>
            <person name="Peterson D.G."/>
            <person name="Frelichowski J.E."/>
            <person name="Scheffler J.A."/>
            <person name="Scheffler B.E."/>
            <person name="Wendel J.F."/>
        </authorList>
    </citation>
    <scope>NUCLEOTIDE SEQUENCE [LARGE SCALE GENOMIC DNA]</scope>
    <source>
        <strain evidence="1">0</strain>
        <tissue evidence="1">Leaf</tissue>
    </source>
</reference>